<dbReference type="Proteomes" id="UP001642520">
    <property type="component" value="Unassembled WGS sequence"/>
</dbReference>
<protein>
    <recommendedName>
        <fullName evidence="4">Homeobox protein 2-like</fullName>
    </recommendedName>
</protein>
<accession>A0ABP1N211</accession>
<reference evidence="2 3" key="1">
    <citation type="submission" date="2024-08" db="EMBL/GenBank/DDBJ databases">
        <authorList>
            <person name="Will J Nash"/>
            <person name="Angela Man"/>
            <person name="Seanna McTaggart"/>
            <person name="Kendall Baker"/>
            <person name="Tom Barker"/>
            <person name="Leah Catchpole"/>
            <person name="Alex Durrant"/>
            <person name="Karim Gharbi"/>
            <person name="Naomi Irish"/>
            <person name="Gemy Kaithakottil"/>
            <person name="Debby Ku"/>
            <person name="Aaliyah Providence"/>
            <person name="Felix Shaw"/>
            <person name="David Swarbreck"/>
            <person name="Chris Watkins"/>
            <person name="Ann M. McCartney"/>
            <person name="Giulio Formenti"/>
            <person name="Alice Mouton"/>
            <person name="Noel Vella"/>
            <person name="Bjorn M von Reumont"/>
            <person name="Adriana Vella"/>
            <person name="Wilfried Haerty"/>
        </authorList>
    </citation>
    <scope>NUCLEOTIDE SEQUENCE [LARGE SCALE GENOMIC DNA]</scope>
</reference>
<feature type="compositionally biased region" description="Polar residues" evidence="1">
    <location>
        <begin position="453"/>
        <end position="484"/>
    </location>
</feature>
<feature type="compositionally biased region" description="Low complexity" evidence="1">
    <location>
        <begin position="485"/>
        <end position="496"/>
    </location>
</feature>
<feature type="compositionally biased region" description="Polar residues" evidence="1">
    <location>
        <begin position="277"/>
        <end position="301"/>
    </location>
</feature>
<feature type="region of interest" description="Disordered" evidence="1">
    <location>
        <begin position="665"/>
        <end position="687"/>
    </location>
</feature>
<feature type="region of interest" description="Disordered" evidence="1">
    <location>
        <begin position="335"/>
        <end position="360"/>
    </location>
</feature>
<evidence type="ECO:0000256" key="1">
    <source>
        <dbReference type="SAM" id="MobiDB-lite"/>
    </source>
</evidence>
<feature type="compositionally biased region" description="Polar residues" evidence="1">
    <location>
        <begin position="597"/>
        <end position="613"/>
    </location>
</feature>
<organism evidence="2 3">
    <name type="scientific">Xylocopa violacea</name>
    <name type="common">Violet carpenter bee</name>
    <name type="synonym">Apis violacea</name>
    <dbReference type="NCBI Taxonomy" id="135666"/>
    <lineage>
        <taxon>Eukaryota</taxon>
        <taxon>Metazoa</taxon>
        <taxon>Ecdysozoa</taxon>
        <taxon>Arthropoda</taxon>
        <taxon>Hexapoda</taxon>
        <taxon>Insecta</taxon>
        <taxon>Pterygota</taxon>
        <taxon>Neoptera</taxon>
        <taxon>Endopterygota</taxon>
        <taxon>Hymenoptera</taxon>
        <taxon>Apocrita</taxon>
        <taxon>Aculeata</taxon>
        <taxon>Apoidea</taxon>
        <taxon>Anthophila</taxon>
        <taxon>Apidae</taxon>
        <taxon>Xylocopa</taxon>
        <taxon>Xylocopa</taxon>
    </lineage>
</organism>
<dbReference type="EMBL" id="CAXAJV020001282">
    <property type="protein sequence ID" value="CAL7934969.1"/>
    <property type="molecule type" value="Genomic_DNA"/>
</dbReference>
<feature type="compositionally biased region" description="Basic and acidic residues" evidence="1">
    <location>
        <begin position="172"/>
        <end position="181"/>
    </location>
</feature>
<sequence length="1216" mass="136742">MDSTDTKLKRTSDVEQMALIGRMHSLQWLKSNSQLSSHTKALPDKKEIINDTFESKINEGTNEKQEIDSTDDVPNSAALDTIDSVLSKNINEDDNIVNEDTHQMSLNTVDFPRTSMETVWNKDVDATDTLYPNSTPVVVQRLDEQEMISMSLAENIVTVQLKQFRLNENEKNTSDELHNGDDNEWNNIHHNISDLSKSDNDINNQVSSKQCHDNNNNNAKSKSQSPVETKKCVQKTTAKLSTKKVSDQKIKKSGGNSLKESCAPSKQDSKSKDDLVNLSNENSITSTSTDSKQIVGTSSRSSIVDIYSKDNASNKNVTMGKGTRTKEQQFFKQHFSTFHDSGNKSRSSTEGSEEKTKSVTAKLKPIKNETDKKSSELIDDTRKCHKFQAMRTQSYNVQYNRNKPLVKSQQRYLKNAIKPEEDGFAHNSSGLSNNNNNSMSNSTENVSKRKYESQQSVITKQISDTQSNQNASGKNIKNSNVSGYSISEKNSTKSSSVPCKRNYHNVSNARNATERNFKDDQAYTQKFRKDSNIYRRSSGILQTFFRDSNGKAKTDDHKKNVTDNNLTKDCRVSHISSVDSKVRSESEGSKVTVYPPKTSNGASNTNKTDTLESINVNNVQSVKSLKPFPSSTKDFTSINTSTHTPQESQVLQASCNETEVQFVKTEQEDISNNNNNSNNKMSASNSETKSVKFSDNVQEFNVAHHPTTPYSDNFAHQNKLSASSFYSDLQIASNANNAQQMENHQNVQNKSYFDNNNAQYSNTATTVQNNERDLHLVDLVNQKSEQTSHVLSPQTGLSHNNCNSAMPMGNAYQNMSNVYLNQYNNAQTVPRKTADSTIITENVLIPSTSSYTVDNQNVVQSDASNSILMHNTQTSVLPPPGFHNHPMTAQQNQWNMSVPNMVLFGNMINPAHPLNVPVQNFRHVCNMDYNNLQQTGYLQHPLFFVPPLCMQNWNPLLQYPTPLYQNSHADCNAFPNQVLPANSLTDTVNCPVPTSVQSNPYKHYQQMQPLENTSNYSVPVKLDNYIGSMQSCKPNIARMKDNSMDAHMRANQYRAPVPNEYQNCSQDTQLMVPFSYAVTMDPIARVGPSNMHVQMNQKYTPRAQPTASYPRTQECPVYYSNSDNRRDDVSKNDSDCVPPIISPKECMYYGVNYPRKTDNIQNPSLRSDVKSVPYVHSNVNAHYAPQYQRNAAYYAPSKELSSRVNARRGLRKTMDQ</sequence>
<feature type="region of interest" description="Disordered" evidence="1">
    <location>
        <begin position="577"/>
        <end position="613"/>
    </location>
</feature>
<evidence type="ECO:0000313" key="2">
    <source>
        <dbReference type="EMBL" id="CAL7934969.1"/>
    </source>
</evidence>
<proteinExistence type="predicted"/>
<feature type="compositionally biased region" description="Low complexity" evidence="1">
    <location>
        <begin position="427"/>
        <end position="445"/>
    </location>
</feature>
<feature type="region of interest" description="Disordered" evidence="1">
    <location>
        <begin position="172"/>
        <end position="301"/>
    </location>
</feature>
<comment type="caution">
    <text evidence="2">The sequence shown here is derived from an EMBL/GenBank/DDBJ whole genome shotgun (WGS) entry which is preliminary data.</text>
</comment>
<feature type="compositionally biased region" description="Basic and acidic residues" evidence="1">
    <location>
        <begin position="512"/>
        <end position="523"/>
    </location>
</feature>
<keyword evidence="3" id="KW-1185">Reference proteome</keyword>
<gene>
    <name evidence="2" type="ORF">XYLVIOL_LOCUS1316</name>
</gene>
<feature type="compositionally biased region" description="Low complexity" evidence="1">
    <location>
        <begin position="671"/>
        <end position="686"/>
    </location>
</feature>
<name>A0ABP1N211_XYLVO</name>
<feature type="region of interest" description="Disordered" evidence="1">
    <location>
        <begin position="421"/>
        <end position="523"/>
    </location>
</feature>
<feature type="compositionally biased region" description="Polar residues" evidence="1">
    <location>
        <begin position="185"/>
        <end position="209"/>
    </location>
</feature>
<evidence type="ECO:0008006" key="4">
    <source>
        <dbReference type="Google" id="ProtNLM"/>
    </source>
</evidence>
<evidence type="ECO:0000313" key="3">
    <source>
        <dbReference type="Proteomes" id="UP001642520"/>
    </source>
</evidence>